<name>A0A1I9YT42_9BURK</name>
<gene>
    <name evidence="1" type="ORF">BJG93_27545</name>
</gene>
<proteinExistence type="predicted"/>
<reference evidence="1" key="2">
    <citation type="submission" date="2021-06" db="EMBL/GenBank/DDBJ databases">
        <authorList>
            <person name="Rogers T.H."/>
            <person name="Ramsay J.P."/>
            <person name="Wang P."/>
            <person name="Terpolilli J."/>
        </authorList>
    </citation>
    <scope>NUCLEOTIDE SEQUENCE [LARGE SCALE GENOMIC DNA]</scope>
    <source>
        <strain evidence="1">WSM5005</strain>
    </source>
</reference>
<dbReference type="EMBL" id="CP017562">
    <property type="protein sequence ID" value="APA89366.1"/>
    <property type="molecule type" value="Genomic_DNA"/>
</dbReference>
<evidence type="ECO:0000313" key="1">
    <source>
        <dbReference type="EMBL" id="APA89366.1"/>
    </source>
</evidence>
<organism evidence="1 2">
    <name type="scientific">Paraburkholderia sprentiae WSM5005</name>
    <dbReference type="NCBI Taxonomy" id="754502"/>
    <lineage>
        <taxon>Bacteria</taxon>
        <taxon>Pseudomonadati</taxon>
        <taxon>Pseudomonadota</taxon>
        <taxon>Betaproteobacteria</taxon>
        <taxon>Burkholderiales</taxon>
        <taxon>Burkholderiaceae</taxon>
        <taxon>Paraburkholderia</taxon>
    </lineage>
</organism>
<sequence>MGRREEISKELDQLASEIEKDALLARGEHAAKIPSAPDIHIRLELVIAQQVPIGFQIRLSTGPVDDGGPS</sequence>
<reference evidence="1" key="1">
    <citation type="submission" date="2016-09" db="EMBL/GenBank/DDBJ databases">
        <title>The Complete Genome of Burkholderia sprentiae wsm5005.</title>
        <authorList>
            <person name="De Meyer S."/>
            <person name="Wang P."/>
            <person name="Terpolilli J."/>
        </authorList>
    </citation>
    <scope>NUCLEOTIDE SEQUENCE [LARGE SCALE GENOMIC DNA]</scope>
    <source>
        <strain evidence="1">WSM5005</strain>
    </source>
</reference>
<keyword evidence="2" id="KW-1185">Reference proteome</keyword>
<dbReference type="KEGG" id="pspw:BJG93_27545"/>
<accession>A0A1I9YT42</accession>
<protein>
    <submittedName>
        <fullName evidence="1">Uncharacterized protein</fullName>
    </submittedName>
</protein>
<evidence type="ECO:0000313" key="2">
    <source>
        <dbReference type="Proteomes" id="UP000179860"/>
    </source>
</evidence>
<dbReference type="AlphaFoldDB" id="A0A1I9YT42"/>
<dbReference type="OrthoDB" id="9102861at2"/>
<dbReference type="Proteomes" id="UP000179860">
    <property type="component" value="Chromosome 2"/>
</dbReference>